<name>A0ABV9KIB7_9RHOB</name>
<dbReference type="Proteomes" id="UP001595973">
    <property type="component" value="Unassembled WGS sequence"/>
</dbReference>
<feature type="region of interest" description="Disordered" evidence="1">
    <location>
        <begin position="253"/>
        <end position="272"/>
    </location>
</feature>
<keyword evidence="2" id="KW-0812">Transmembrane</keyword>
<feature type="transmembrane region" description="Helical" evidence="2">
    <location>
        <begin position="38"/>
        <end position="57"/>
    </location>
</feature>
<dbReference type="InterPro" id="IPR036465">
    <property type="entry name" value="vWFA_dom_sf"/>
</dbReference>
<keyword evidence="2" id="KW-0472">Membrane</keyword>
<evidence type="ECO:0000313" key="4">
    <source>
        <dbReference type="EMBL" id="MFC4669902.1"/>
    </source>
</evidence>
<sequence>MAVQYGKNAARSFGLALGRKRRVRGALGRFCRDDEGSLIIFSVYILVLILMVAGIGIDLMRFERDRAELQYTLDRAVLAAADLEQTLDPASVVQDYFDKAGLGEYLTGTQVSEGLGYRTVSATARTEVKTQFMHMTGLDMITAPAAGTAEERIDGVEISLVLDVSGSMNSNSRLYNLKIAARDFIDTMVDNTEDGKMSISIIPYATQVSMPSSFINRLTTTGVNPYSNCINFSASDFNDTAVTTTQTLERSMHFDPWTSGSSDSRDGRYSSPSALVKQPVCEAMSSREMLIMQKDRTILKNFISNLSAGGNTSIDIGMKWGTALVDPAMRPVFAAMAGEGTIPADFAARPLNYDDQDILKVIVLMSDGENTSQYYIRPGYDGLSNIWWNPDVKEYSVWVPEYGKFYWPHNSNSSYDRWADHAYGQPYGDNGYGQSANSCVSSTNSVSSSYSCKNRTETGTSVRLSYSELWARTPLAVNVDKNYDPWMNDSTAQNTWNYGVRGEVNSSSKNSRTHAICEAAKAKDVIVFTIGFEAPYNGRTVLKDCASSDAHYFDVNGLEISEAFASIATSIRKLRLTQ</sequence>
<evidence type="ECO:0000256" key="2">
    <source>
        <dbReference type="SAM" id="Phobius"/>
    </source>
</evidence>
<dbReference type="EMBL" id="JBHSGI010000024">
    <property type="protein sequence ID" value="MFC4669902.1"/>
    <property type="molecule type" value="Genomic_DNA"/>
</dbReference>
<evidence type="ECO:0000313" key="5">
    <source>
        <dbReference type="Proteomes" id="UP001595973"/>
    </source>
</evidence>
<gene>
    <name evidence="4" type="ORF">ACFO5X_15160</name>
</gene>
<dbReference type="SUPFAM" id="SSF53300">
    <property type="entry name" value="vWA-like"/>
    <property type="match status" value="1"/>
</dbReference>
<evidence type="ECO:0000259" key="3">
    <source>
        <dbReference type="Pfam" id="PF13400"/>
    </source>
</evidence>
<dbReference type="InterPro" id="IPR028087">
    <property type="entry name" value="Tad_N"/>
</dbReference>
<reference evidence="5" key="1">
    <citation type="journal article" date="2019" name="Int. J. Syst. Evol. Microbiol.">
        <title>The Global Catalogue of Microorganisms (GCM) 10K type strain sequencing project: providing services to taxonomists for standard genome sequencing and annotation.</title>
        <authorList>
            <consortium name="The Broad Institute Genomics Platform"/>
            <consortium name="The Broad Institute Genome Sequencing Center for Infectious Disease"/>
            <person name="Wu L."/>
            <person name="Ma J."/>
        </authorList>
    </citation>
    <scope>NUCLEOTIDE SEQUENCE [LARGE SCALE GENOMIC DNA]</scope>
    <source>
        <strain evidence="5">CGMCC 4.7283</strain>
    </source>
</reference>
<keyword evidence="5" id="KW-1185">Reference proteome</keyword>
<feature type="domain" description="Putative Flp pilus-assembly TadG-like N-terminal" evidence="3">
    <location>
        <begin position="36"/>
        <end position="81"/>
    </location>
</feature>
<organism evidence="4 5">
    <name type="scientific">Seohaeicola nanhaiensis</name>
    <dbReference type="NCBI Taxonomy" id="1387282"/>
    <lineage>
        <taxon>Bacteria</taxon>
        <taxon>Pseudomonadati</taxon>
        <taxon>Pseudomonadota</taxon>
        <taxon>Alphaproteobacteria</taxon>
        <taxon>Rhodobacterales</taxon>
        <taxon>Roseobacteraceae</taxon>
        <taxon>Seohaeicola</taxon>
    </lineage>
</organism>
<accession>A0ABV9KIB7</accession>
<comment type="caution">
    <text evidence="4">The sequence shown here is derived from an EMBL/GenBank/DDBJ whole genome shotgun (WGS) entry which is preliminary data.</text>
</comment>
<evidence type="ECO:0000256" key="1">
    <source>
        <dbReference type="SAM" id="MobiDB-lite"/>
    </source>
</evidence>
<dbReference type="Pfam" id="PF13400">
    <property type="entry name" value="Tad"/>
    <property type="match status" value="1"/>
</dbReference>
<dbReference type="Gene3D" id="3.40.50.410">
    <property type="entry name" value="von Willebrand factor, type A domain"/>
    <property type="match status" value="1"/>
</dbReference>
<keyword evidence="2" id="KW-1133">Transmembrane helix</keyword>
<dbReference type="RefSeq" id="WP_380718344.1">
    <property type="nucleotide sequence ID" value="NZ_JBHSGI010000024.1"/>
</dbReference>
<protein>
    <submittedName>
        <fullName evidence="4">Pilus assembly protein TadG-related protein</fullName>
    </submittedName>
</protein>
<proteinExistence type="predicted"/>